<feature type="non-terminal residue" evidence="14">
    <location>
        <position position="1"/>
    </location>
</feature>
<keyword evidence="15" id="KW-1185">Reference proteome</keyword>
<dbReference type="PANTHER" id="PTHR47143:SF1">
    <property type="entry name" value="ION_TRANS DOMAIN-CONTAINING PROTEIN"/>
    <property type="match status" value="1"/>
</dbReference>
<sequence>QAFREYRKATNNYEWRKLAYAKIWIMALIAAVNLILEFVSMFRHGIKYCKTIDTWVWITMNISCLVANFFQISARIFKANTALVSYDLVNPGLANAVFMGWFYMFIMMQRFDAVGLYVSMFLEIVKTLLRVIVVFSALILAFALTFFVLLSNGNHLAFASIPMATIRTFMMMMGDIEFTSTFVFPHYCEEMERNNLTDIRLYKTLEDCKSIRRITHPLASFWTVCVFILFMPIVMINLLIGLAVGDIEAVRKNAQLKRLSMQVQTHINIEKSLPKFILKRLAKDSVTEYPNTKQRISIINYFSELFKYPDEKDEGDELNMESDYMREAVLDQKLKLAQLTTDIENLKATLQLVCAKLNTNDDGNSEGGTPTVKAAPKLQLIDVCNLMSANNK</sequence>
<name>A0A8J2P8C5_9HEXA</name>
<dbReference type="PANTHER" id="PTHR47143">
    <property type="entry name" value="TRANSIENT RECEPTOR POTENTIAL CATION CHANNEL PROTEIN PAINLESS"/>
    <property type="match status" value="1"/>
</dbReference>
<comment type="caution">
    <text evidence="14">The sequence shown here is derived from an EMBL/GenBank/DDBJ whole genome shotgun (WGS) entry which is preliminary data.</text>
</comment>
<keyword evidence="10" id="KW-0407">Ion channel</keyword>
<reference evidence="14" key="1">
    <citation type="submission" date="2021-06" db="EMBL/GenBank/DDBJ databases">
        <authorList>
            <person name="Hodson N. C."/>
            <person name="Mongue J. A."/>
            <person name="Jaron S. K."/>
        </authorList>
    </citation>
    <scope>NUCLEOTIDE SEQUENCE</scope>
</reference>
<evidence type="ECO:0000256" key="4">
    <source>
        <dbReference type="ARBA" id="ARBA00022737"/>
    </source>
</evidence>
<dbReference type="EMBL" id="CAJVCH010278245">
    <property type="protein sequence ID" value="CAG7734884.1"/>
    <property type="molecule type" value="Genomic_DNA"/>
</dbReference>
<keyword evidence="3 12" id="KW-0812">Transmembrane</keyword>
<evidence type="ECO:0000313" key="14">
    <source>
        <dbReference type="EMBL" id="CAG7734884.1"/>
    </source>
</evidence>
<comment type="subcellular location">
    <subcellularLocation>
        <location evidence="1">Membrane</location>
        <topology evidence="1">Multi-pass membrane protein</topology>
    </subcellularLocation>
</comment>
<evidence type="ECO:0000256" key="1">
    <source>
        <dbReference type="ARBA" id="ARBA00004141"/>
    </source>
</evidence>
<dbReference type="AlphaFoldDB" id="A0A8J2P8C5"/>
<keyword evidence="6" id="KW-0040">ANK repeat</keyword>
<feature type="transmembrane region" description="Helical" evidence="12">
    <location>
        <begin position="23"/>
        <end position="42"/>
    </location>
</feature>
<keyword evidence="4" id="KW-0677">Repeat</keyword>
<dbReference type="InterPro" id="IPR052076">
    <property type="entry name" value="TRP_cation_channel"/>
</dbReference>
<dbReference type="Proteomes" id="UP000708208">
    <property type="component" value="Unassembled WGS sequence"/>
</dbReference>
<accession>A0A8J2P8C5</accession>
<evidence type="ECO:0000256" key="7">
    <source>
        <dbReference type="ARBA" id="ARBA00023065"/>
    </source>
</evidence>
<keyword evidence="11" id="KW-0175">Coiled coil</keyword>
<evidence type="ECO:0000256" key="8">
    <source>
        <dbReference type="ARBA" id="ARBA00023136"/>
    </source>
</evidence>
<dbReference type="OrthoDB" id="1661883at2759"/>
<feature type="domain" description="Ion transport" evidence="13">
    <location>
        <begin position="24"/>
        <end position="254"/>
    </location>
</feature>
<keyword evidence="5 12" id="KW-1133">Transmembrane helix</keyword>
<evidence type="ECO:0000256" key="10">
    <source>
        <dbReference type="ARBA" id="ARBA00023303"/>
    </source>
</evidence>
<evidence type="ECO:0000256" key="11">
    <source>
        <dbReference type="SAM" id="Coils"/>
    </source>
</evidence>
<dbReference type="Pfam" id="PF00520">
    <property type="entry name" value="Ion_trans"/>
    <property type="match status" value="1"/>
</dbReference>
<feature type="transmembrane region" description="Helical" evidence="12">
    <location>
        <begin position="54"/>
        <end position="76"/>
    </location>
</feature>
<dbReference type="GO" id="GO:1902495">
    <property type="term" value="C:transmembrane transporter complex"/>
    <property type="evidence" value="ECO:0007669"/>
    <property type="project" value="TreeGrafter"/>
</dbReference>
<evidence type="ECO:0000259" key="13">
    <source>
        <dbReference type="Pfam" id="PF00520"/>
    </source>
</evidence>
<evidence type="ECO:0000256" key="12">
    <source>
        <dbReference type="SAM" id="Phobius"/>
    </source>
</evidence>
<keyword evidence="8 12" id="KW-0472">Membrane</keyword>
<organism evidence="14 15">
    <name type="scientific">Allacma fusca</name>
    <dbReference type="NCBI Taxonomy" id="39272"/>
    <lineage>
        <taxon>Eukaryota</taxon>
        <taxon>Metazoa</taxon>
        <taxon>Ecdysozoa</taxon>
        <taxon>Arthropoda</taxon>
        <taxon>Hexapoda</taxon>
        <taxon>Collembola</taxon>
        <taxon>Symphypleona</taxon>
        <taxon>Sminthuridae</taxon>
        <taxon>Allacma</taxon>
    </lineage>
</organism>
<evidence type="ECO:0000256" key="5">
    <source>
        <dbReference type="ARBA" id="ARBA00022989"/>
    </source>
</evidence>
<gene>
    <name evidence="14" type="ORF">AFUS01_LOCUS23247</name>
</gene>
<evidence type="ECO:0000256" key="2">
    <source>
        <dbReference type="ARBA" id="ARBA00022448"/>
    </source>
</evidence>
<dbReference type="GO" id="GO:0005216">
    <property type="term" value="F:monoatomic ion channel activity"/>
    <property type="evidence" value="ECO:0007669"/>
    <property type="project" value="InterPro"/>
</dbReference>
<feature type="transmembrane region" description="Helical" evidence="12">
    <location>
        <begin position="88"/>
        <end position="106"/>
    </location>
</feature>
<keyword evidence="9" id="KW-0325">Glycoprotein</keyword>
<feature type="coiled-coil region" evidence="11">
    <location>
        <begin position="329"/>
        <end position="356"/>
    </location>
</feature>
<keyword evidence="7" id="KW-0406">Ion transport</keyword>
<proteinExistence type="predicted"/>
<feature type="transmembrane region" description="Helical" evidence="12">
    <location>
        <begin position="219"/>
        <end position="244"/>
    </location>
</feature>
<evidence type="ECO:0000256" key="9">
    <source>
        <dbReference type="ARBA" id="ARBA00023180"/>
    </source>
</evidence>
<protein>
    <recommendedName>
        <fullName evidence="13">Ion transport domain-containing protein</fullName>
    </recommendedName>
</protein>
<feature type="transmembrane region" description="Helical" evidence="12">
    <location>
        <begin position="127"/>
        <end position="150"/>
    </location>
</feature>
<dbReference type="InterPro" id="IPR005821">
    <property type="entry name" value="Ion_trans_dom"/>
</dbReference>
<evidence type="ECO:0000313" key="15">
    <source>
        <dbReference type="Proteomes" id="UP000708208"/>
    </source>
</evidence>
<keyword evidence="2" id="KW-0813">Transport</keyword>
<evidence type="ECO:0000256" key="3">
    <source>
        <dbReference type="ARBA" id="ARBA00022692"/>
    </source>
</evidence>
<evidence type="ECO:0000256" key="6">
    <source>
        <dbReference type="ARBA" id="ARBA00023043"/>
    </source>
</evidence>